<protein>
    <submittedName>
        <fullName evidence="1">Uncharacterized protein</fullName>
    </submittedName>
</protein>
<dbReference type="EMBL" id="KY593455">
    <property type="protein sequence ID" value="ARB05999.1"/>
    <property type="molecule type" value="Genomic_DNA"/>
</dbReference>
<reference evidence="1 2" key="1">
    <citation type="submission" date="2017-02" db="EMBL/GenBank/DDBJ databases">
        <title>Characterization and complete genome sequence of Yersinia bacteriophage, fHe-Yen9-01.</title>
        <authorList>
            <person name="Jun J.W."/>
            <person name="Wicklund A."/>
            <person name="Skurnik M."/>
        </authorList>
    </citation>
    <scope>NUCLEOTIDE SEQUENCE [LARGE SCALE GENOMIC DNA]</scope>
</reference>
<evidence type="ECO:0000313" key="1">
    <source>
        <dbReference type="EMBL" id="ARB05999.1"/>
    </source>
</evidence>
<sequence>MIFNTDPRDDYLRVQRRIDGSGNGGLVPHKDSEYFVMLKIVEKSPIMYGPYGKAEAEAKAFQLKSSSPASTITLLESKGEVKIEFSIH</sequence>
<proteinExistence type="predicted"/>
<name>A0A1V0DXX0_9CAUD</name>
<gene>
    <name evidence="1" type="ORF">fHeYen901_226</name>
</gene>
<keyword evidence="2" id="KW-1185">Reference proteome</keyword>
<organism evidence="1 2">
    <name type="scientific">Yersinia phage fHe-Yen9-01</name>
    <dbReference type="NCBI Taxonomy" id="1965363"/>
    <lineage>
        <taxon>Viruses</taxon>
        <taxon>Duplodnaviria</taxon>
        <taxon>Heunggongvirae</taxon>
        <taxon>Uroviricota</taxon>
        <taxon>Caudoviricetes</taxon>
        <taxon>Pantevenvirales</taxon>
        <taxon>Straboviridae</taxon>
        <taxon>Tevenvirinae</taxon>
        <taxon>Tegunavirus</taxon>
        <taxon>Tegunavirus fheyen901</taxon>
    </lineage>
</organism>
<accession>A0A1V0DXX0</accession>
<dbReference type="Proteomes" id="UP000222840">
    <property type="component" value="Segment"/>
</dbReference>
<evidence type="ECO:0000313" key="2">
    <source>
        <dbReference type="Proteomes" id="UP000222840"/>
    </source>
</evidence>